<evidence type="ECO:0000313" key="10">
    <source>
        <dbReference type="RefSeq" id="XP_004506827.1"/>
    </source>
</evidence>
<feature type="compositionally biased region" description="Basic and acidic residues" evidence="7">
    <location>
        <begin position="96"/>
        <end position="108"/>
    </location>
</feature>
<keyword evidence="5" id="KW-0804">Transcription</keyword>
<dbReference type="PaxDb" id="3827-XP_004506827.1"/>
<dbReference type="Proteomes" id="UP000087171">
    <property type="component" value="Chromosome Ca6"/>
</dbReference>
<dbReference type="FunFam" id="2.20.25.80:FF:000001">
    <property type="entry name" value="WRKY transcription factor 33"/>
    <property type="match status" value="1"/>
</dbReference>
<dbReference type="PANTHER" id="PTHR31221">
    <property type="entry name" value="WRKY TRANSCRIPTION FACTOR PROTEIN 1-RELATED"/>
    <property type="match status" value="1"/>
</dbReference>
<reference evidence="10" key="2">
    <citation type="submission" date="2025-08" db="UniProtKB">
        <authorList>
            <consortium name="RefSeq"/>
        </authorList>
    </citation>
    <scope>IDENTIFICATION</scope>
    <source>
        <tissue evidence="10">Etiolated seedlings</tissue>
    </source>
</reference>
<dbReference type="FunFam" id="2.20.25.80:FF:000006">
    <property type="entry name" value="WRKY transcription factor"/>
    <property type="match status" value="1"/>
</dbReference>
<evidence type="ECO:0000256" key="3">
    <source>
        <dbReference type="ARBA" id="ARBA00023015"/>
    </source>
</evidence>
<reference evidence="9" key="1">
    <citation type="journal article" date="2013" name="Nat. Biotechnol.">
        <title>Draft genome sequence of chickpea (Cicer arietinum) provides a resource for trait improvement.</title>
        <authorList>
            <person name="Varshney R.K."/>
            <person name="Song C."/>
            <person name="Saxena R.K."/>
            <person name="Azam S."/>
            <person name="Yu S."/>
            <person name="Sharpe A.G."/>
            <person name="Cannon S."/>
            <person name="Baek J."/>
            <person name="Rosen B.D."/>
            <person name="Tar'an B."/>
            <person name="Millan T."/>
            <person name="Zhang X."/>
            <person name="Ramsay L.D."/>
            <person name="Iwata A."/>
            <person name="Wang Y."/>
            <person name="Nelson W."/>
            <person name="Farmer A.D."/>
            <person name="Gaur P.M."/>
            <person name="Soderlund C."/>
            <person name="Penmetsa R.V."/>
            <person name="Xu C."/>
            <person name="Bharti A.K."/>
            <person name="He W."/>
            <person name="Winter P."/>
            <person name="Zhao S."/>
            <person name="Hane J.K."/>
            <person name="Carrasquilla-Garcia N."/>
            <person name="Condie J.A."/>
            <person name="Upadhyaya H.D."/>
            <person name="Luo M.C."/>
            <person name="Thudi M."/>
            <person name="Gowda C.L."/>
            <person name="Singh N.P."/>
            <person name="Lichtenzveig J."/>
            <person name="Gali K.K."/>
            <person name="Rubio J."/>
            <person name="Nadarajan N."/>
            <person name="Dolezel J."/>
            <person name="Bansal K.C."/>
            <person name="Xu X."/>
            <person name="Edwards D."/>
            <person name="Zhang G."/>
            <person name="Kahl G."/>
            <person name="Gil J."/>
            <person name="Singh K.B."/>
            <person name="Datta S.K."/>
            <person name="Jackson S.A."/>
            <person name="Wang J."/>
            <person name="Cook D.R."/>
        </authorList>
    </citation>
    <scope>NUCLEOTIDE SEQUENCE [LARGE SCALE GENOMIC DNA]</scope>
    <source>
        <strain evidence="9">cv. CDC Frontier</strain>
    </source>
</reference>
<proteinExistence type="predicted"/>
<evidence type="ECO:0000256" key="7">
    <source>
        <dbReference type="SAM" id="MobiDB-lite"/>
    </source>
</evidence>
<feature type="compositionally biased region" description="Polar residues" evidence="7">
    <location>
        <begin position="80"/>
        <end position="95"/>
    </location>
</feature>
<dbReference type="RefSeq" id="XP_004506827.1">
    <property type="nucleotide sequence ID" value="XM_004506770.3"/>
</dbReference>
<dbReference type="SUPFAM" id="SSF118290">
    <property type="entry name" value="WRKY DNA-binding domain"/>
    <property type="match status" value="2"/>
</dbReference>
<dbReference type="AlphaFoldDB" id="A0A1S2YM86"/>
<dbReference type="STRING" id="3827.A0A1S2YM86"/>
<feature type="domain" description="WRKY" evidence="8">
    <location>
        <begin position="188"/>
        <end position="246"/>
    </location>
</feature>
<feature type="domain" description="WRKY" evidence="8">
    <location>
        <begin position="326"/>
        <end position="391"/>
    </location>
</feature>
<keyword evidence="3" id="KW-0805">Transcription regulation</keyword>
<evidence type="ECO:0000256" key="1">
    <source>
        <dbReference type="ARBA" id="ARBA00004123"/>
    </source>
</evidence>
<dbReference type="InterPro" id="IPR003657">
    <property type="entry name" value="WRKY_dom"/>
</dbReference>
<feature type="region of interest" description="Disordered" evidence="7">
    <location>
        <begin position="237"/>
        <end position="261"/>
    </location>
</feature>
<dbReference type="GeneID" id="101509113"/>
<dbReference type="GO" id="GO:0005634">
    <property type="term" value="C:nucleus"/>
    <property type="evidence" value="ECO:0007669"/>
    <property type="project" value="UniProtKB-SubCell"/>
</dbReference>
<evidence type="ECO:0000256" key="4">
    <source>
        <dbReference type="ARBA" id="ARBA00023125"/>
    </source>
</evidence>
<feature type="compositionally biased region" description="Basic residues" evidence="7">
    <location>
        <begin position="240"/>
        <end position="253"/>
    </location>
</feature>
<evidence type="ECO:0000256" key="5">
    <source>
        <dbReference type="ARBA" id="ARBA00023163"/>
    </source>
</evidence>
<dbReference type="PROSITE" id="PS50811">
    <property type="entry name" value="WRKY"/>
    <property type="match status" value="2"/>
</dbReference>
<feature type="region of interest" description="Disordered" evidence="7">
    <location>
        <begin position="267"/>
        <end position="286"/>
    </location>
</feature>
<dbReference type="InterPro" id="IPR044810">
    <property type="entry name" value="WRKY_plant"/>
</dbReference>
<evidence type="ECO:0000259" key="8">
    <source>
        <dbReference type="PROSITE" id="PS50811"/>
    </source>
</evidence>
<evidence type="ECO:0000256" key="2">
    <source>
        <dbReference type="ARBA" id="ARBA00022737"/>
    </source>
</evidence>
<dbReference type="Pfam" id="PF03106">
    <property type="entry name" value="WRKY"/>
    <property type="match status" value="2"/>
</dbReference>
<comment type="subcellular location">
    <subcellularLocation>
        <location evidence="1">Nucleus</location>
    </subcellularLocation>
</comment>
<name>A0A1S2YM86_CICAR</name>
<dbReference type="SMART" id="SM00774">
    <property type="entry name" value="WRKY"/>
    <property type="match status" value="2"/>
</dbReference>
<dbReference type="KEGG" id="cam:101509113"/>
<dbReference type="GO" id="GO:0003700">
    <property type="term" value="F:DNA-binding transcription factor activity"/>
    <property type="evidence" value="ECO:0007669"/>
    <property type="project" value="InterPro"/>
</dbReference>
<protein>
    <submittedName>
        <fullName evidence="10">Probable WRKY transcription factor 33</fullName>
    </submittedName>
</protein>
<accession>A0A1S2YM86</accession>
<dbReference type="InterPro" id="IPR036576">
    <property type="entry name" value="WRKY_dom_sf"/>
</dbReference>
<evidence type="ECO:0000313" key="9">
    <source>
        <dbReference type="Proteomes" id="UP000087171"/>
    </source>
</evidence>
<dbReference type="eggNOG" id="ENOG502RUW1">
    <property type="taxonomic scope" value="Eukaryota"/>
</dbReference>
<keyword evidence="6" id="KW-0539">Nucleus</keyword>
<keyword evidence="2" id="KW-0677">Repeat</keyword>
<gene>
    <name evidence="10" type="primary">LOC101509113</name>
</gene>
<dbReference type="OrthoDB" id="5065855at2759"/>
<keyword evidence="9" id="KW-1185">Reference proteome</keyword>
<dbReference type="GO" id="GO:0043565">
    <property type="term" value="F:sequence-specific DNA binding"/>
    <property type="evidence" value="ECO:0007669"/>
    <property type="project" value="InterPro"/>
</dbReference>
<evidence type="ECO:0000256" key="6">
    <source>
        <dbReference type="ARBA" id="ARBA00023242"/>
    </source>
</evidence>
<sequence>MSFSFNNHFSNNNNNNTTLDIAKLATSSGQFKSDYDDDHFGFDEVVYSSYSDFPPGFSPPELLNSPFFLSSPNSNIPSSYTTEPSSGQSINNKRNIGTEDQQHSTKLDETELSDLSFQNQKQNVHDLFQSSTTMFQVEPLKKQDTLIFNETTNQTNFPLERTTKHEAQNNYSAHNASMSIKEQRRSEEDGYKWRKYGEKQVKGSENPRSYYKCTHFSCLMKKKVERSLEGHVTEIVYKGSHNHHKPQSNKRKTNSSCTNSMISDLSLGEDNEFEQTSQTSYSGRDYDDLGLEAKRWKGETENDSNSYSTAGTRTVKEPRVVVQTTSEIDILDDGYRWRKYGQKVVKGNPNPRSYYKCVIQGCPVRKHVERAAHDMKAVITTYEGKHNHDVPIGRGSASCTINKASLNNNTCNVTPIRPSPMTNYSNSQNFTNLLHDSKILPTSGTQQHFQIDMARSSRSFLDWSIGSNVSSERYSDDAYSVKDDSLVQSFLSTNI</sequence>
<keyword evidence="4" id="KW-0238">DNA-binding</keyword>
<organism evidence="9 10">
    <name type="scientific">Cicer arietinum</name>
    <name type="common">Chickpea</name>
    <name type="synonym">Garbanzo</name>
    <dbReference type="NCBI Taxonomy" id="3827"/>
    <lineage>
        <taxon>Eukaryota</taxon>
        <taxon>Viridiplantae</taxon>
        <taxon>Streptophyta</taxon>
        <taxon>Embryophyta</taxon>
        <taxon>Tracheophyta</taxon>
        <taxon>Spermatophyta</taxon>
        <taxon>Magnoliopsida</taxon>
        <taxon>eudicotyledons</taxon>
        <taxon>Gunneridae</taxon>
        <taxon>Pentapetalae</taxon>
        <taxon>rosids</taxon>
        <taxon>fabids</taxon>
        <taxon>Fabales</taxon>
        <taxon>Fabaceae</taxon>
        <taxon>Papilionoideae</taxon>
        <taxon>50 kb inversion clade</taxon>
        <taxon>NPAAA clade</taxon>
        <taxon>Hologalegina</taxon>
        <taxon>IRL clade</taxon>
        <taxon>Cicereae</taxon>
        <taxon>Cicer</taxon>
    </lineage>
</organism>
<dbReference type="Gene3D" id="2.20.25.80">
    <property type="entry name" value="WRKY domain"/>
    <property type="match status" value="2"/>
</dbReference>
<dbReference type="PANTHER" id="PTHR31221:SF252">
    <property type="entry name" value="TRANSCRIPTION FACTOR WRKY FAMILY-RELATED"/>
    <property type="match status" value="1"/>
</dbReference>
<feature type="region of interest" description="Disordered" evidence="7">
    <location>
        <begin position="75"/>
        <end position="108"/>
    </location>
</feature>